<dbReference type="STRING" id="1045558.SAMN05216175_11935"/>
<gene>
    <name evidence="3" type="ORF">SAMN05216175_11935</name>
</gene>
<protein>
    <submittedName>
        <fullName evidence="3">Uncharacterized protein</fullName>
    </submittedName>
</protein>
<evidence type="ECO:0000256" key="2">
    <source>
        <dbReference type="SAM" id="SignalP"/>
    </source>
</evidence>
<keyword evidence="4" id="KW-1185">Reference proteome</keyword>
<dbReference type="AlphaFoldDB" id="A0A1I2VYK0"/>
<feature type="region of interest" description="Disordered" evidence="1">
    <location>
        <begin position="156"/>
        <end position="181"/>
    </location>
</feature>
<dbReference type="Proteomes" id="UP000198623">
    <property type="component" value="Unassembled WGS sequence"/>
</dbReference>
<evidence type="ECO:0000313" key="3">
    <source>
        <dbReference type="EMBL" id="SFG92381.1"/>
    </source>
</evidence>
<name>A0A1I2VYK0_9GAMM</name>
<feature type="chain" id="PRO_5011521190" evidence="2">
    <location>
        <begin position="25"/>
        <end position="181"/>
    </location>
</feature>
<organism evidence="3 4">
    <name type="scientific">Neptunomonas qingdaonensis</name>
    <dbReference type="NCBI Taxonomy" id="1045558"/>
    <lineage>
        <taxon>Bacteria</taxon>
        <taxon>Pseudomonadati</taxon>
        <taxon>Pseudomonadota</taxon>
        <taxon>Gammaproteobacteria</taxon>
        <taxon>Oceanospirillales</taxon>
        <taxon>Oceanospirillaceae</taxon>
        <taxon>Neptunomonas</taxon>
    </lineage>
</organism>
<dbReference type="EMBL" id="FOOU01000019">
    <property type="protein sequence ID" value="SFG92381.1"/>
    <property type="molecule type" value="Genomic_DNA"/>
</dbReference>
<proteinExistence type="predicted"/>
<keyword evidence="2" id="KW-0732">Signal</keyword>
<feature type="signal peptide" evidence="2">
    <location>
        <begin position="1"/>
        <end position="24"/>
    </location>
</feature>
<accession>A0A1I2VYK0</accession>
<sequence length="181" mass="18319">MGHTMRRLLLCVLAGILPFTTVLADISTDLASEQPMAIIFNNAVEAGDTIENILGSVIKSQSGLGPEAVCTAVTLDPENAANLAEFAVNSGLTASTVVTSAMQCAPDKAPEIYTKMKELGMPEDELLASAIEAGQDPTALLEAAAAGNPIAPLVAAPGQTSLPTPLTFGEDDGGGGVASPN</sequence>
<reference evidence="4" key="1">
    <citation type="submission" date="2016-10" db="EMBL/GenBank/DDBJ databases">
        <authorList>
            <person name="Varghese N."/>
            <person name="Submissions S."/>
        </authorList>
    </citation>
    <scope>NUCLEOTIDE SEQUENCE [LARGE SCALE GENOMIC DNA]</scope>
    <source>
        <strain evidence="4">CGMCC 1.10971</strain>
    </source>
</reference>
<evidence type="ECO:0000313" key="4">
    <source>
        <dbReference type="Proteomes" id="UP000198623"/>
    </source>
</evidence>
<evidence type="ECO:0000256" key="1">
    <source>
        <dbReference type="SAM" id="MobiDB-lite"/>
    </source>
</evidence>